<accession>A0ABQ1Q0P8</accession>
<proteinExistence type="predicted"/>
<evidence type="ECO:0000313" key="2">
    <source>
        <dbReference type="Proteomes" id="UP000642571"/>
    </source>
</evidence>
<comment type="caution">
    <text evidence="1">The sequence shown here is derived from an EMBL/GenBank/DDBJ whole genome shotgun (WGS) entry which is preliminary data.</text>
</comment>
<dbReference type="RefSeq" id="WP_188652563.1">
    <property type="nucleotide sequence ID" value="NZ_BMIN01000005.1"/>
</dbReference>
<evidence type="ECO:0000313" key="1">
    <source>
        <dbReference type="EMBL" id="GGD09185.1"/>
    </source>
</evidence>
<protein>
    <submittedName>
        <fullName evidence="1">Uncharacterized protein</fullName>
    </submittedName>
</protein>
<reference evidence="2" key="1">
    <citation type="journal article" date="2019" name="Int. J. Syst. Evol. Microbiol.">
        <title>The Global Catalogue of Microorganisms (GCM) 10K type strain sequencing project: providing services to taxonomists for standard genome sequencing and annotation.</title>
        <authorList>
            <consortium name="The Broad Institute Genomics Platform"/>
            <consortium name="The Broad Institute Genome Sequencing Center for Infectious Disease"/>
            <person name="Wu L."/>
            <person name="Ma J."/>
        </authorList>
    </citation>
    <scope>NUCLEOTIDE SEQUENCE [LARGE SCALE GENOMIC DNA]</scope>
    <source>
        <strain evidence="2">CGMCC 1.15353</strain>
    </source>
</reference>
<gene>
    <name evidence="1" type="ORF">GCM10011389_15880</name>
</gene>
<name>A0ABQ1Q0P8_9BACI</name>
<dbReference type="EMBL" id="BMIN01000005">
    <property type="protein sequence ID" value="GGD09185.1"/>
    <property type="molecule type" value="Genomic_DNA"/>
</dbReference>
<keyword evidence="2" id="KW-1185">Reference proteome</keyword>
<organism evidence="1 2">
    <name type="scientific">Pontibacillus salipaludis</name>
    <dbReference type="NCBI Taxonomy" id="1697394"/>
    <lineage>
        <taxon>Bacteria</taxon>
        <taxon>Bacillati</taxon>
        <taxon>Bacillota</taxon>
        <taxon>Bacilli</taxon>
        <taxon>Bacillales</taxon>
        <taxon>Bacillaceae</taxon>
        <taxon>Pontibacillus</taxon>
    </lineage>
</organism>
<sequence length="55" mass="6363">MQKERHQTTLDESNLKTIMLGIQEKINDQTISEDGQILTKLINDLRPHFQQAGNE</sequence>
<dbReference type="Proteomes" id="UP000642571">
    <property type="component" value="Unassembled WGS sequence"/>
</dbReference>